<keyword evidence="3" id="KW-1185">Reference proteome</keyword>
<reference evidence="2 3" key="1">
    <citation type="submission" date="2018-06" db="EMBL/GenBank/DDBJ databases">
        <title>Comparative genomics reveals the genomic features of Rhizophagus irregularis, R. cerebriforme, R. diaphanum and Gigaspora rosea, and their symbiotic lifestyle signature.</title>
        <authorList>
            <person name="Morin E."/>
            <person name="San Clemente H."/>
            <person name="Chen E.C.H."/>
            <person name="De La Providencia I."/>
            <person name="Hainaut M."/>
            <person name="Kuo A."/>
            <person name="Kohler A."/>
            <person name="Murat C."/>
            <person name="Tang N."/>
            <person name="Roy S."/>
            <person name="Loubradou J."/>
            <person name="Henrissat B."/>
            <person name="Grigoriev I.V."/>
            <person name="Corradi N."/>
            <person name="Roux C."/>
            <person name="Martin F.M."/>
        </authorList>
    </citation>
    <scope>NUCLEOTIDE SEQUENCE [LARGE SCALE GENOMIC DNA]</scope>
    <source>
        <strain evidence="2 3">DAOM 194757</strain>
    </source>
</reference>
<gene>
    <name evidence="2" type="ORF">C2G38_2298824</name>
</gene>
<accession>A0A397VGU5</accession>
<protein>
    <submittedName>
        <fullName evidence="2">Uncharacterized protein</fullName>
    </submittedName>
</protein>
<comment type="caution">
    <text evidence="2">The sequence shown here is derived from an EMBL/GenBank/DDBJ whole genome shotgun (WGS) entry which is preliminary data.</text>
</comment>
<evidence type="ECO:0000313" key="2">
    <source>
        <dbReference type="EMBL" id="RIB21700.1"/>
    </source>
</evidence>
<evidence type="ECO:0000256" key="1">
    <source>
        <dbReference type="SAM" id="Phobius"/>
    </source>
</evidence>
<proteinExistence type="predicted"/>
<keyword evidence="1" id="KW-0812">Transmembrane</keyword>
<keyword evidence="1" id="KW-0472">Membrane</keyword>
<dbReference type="Proteomes" id="UP000266673">
    <property type="component" value="Unassembled WGS sequence"/>
</dbReference>
<sequence>MSNDYSKTGFLPSKSQFLKILKRFIDDDDMKESQSYDGSLVKWEVNKHERVIKAFLKSDSSVNCWKSIDNIRLNSSIKLQTRFTGDSISLDIHGCSLFHNDLVMITSDCLFVWSILQKGKIRLRYYTDITDVRSWDATRKKLQKYIEKIKKYEKNSLPVPRLGLFMINREESFTEDGRKLFEEILDDYIDDKILMKLYGKEILKDCLKIKNYSMLRRICNKIYNEPENSFLLRIQLLDIFTFLFAELTQFPQILKEFLLYTLFIHSNHKVMEIKFNKFFSEPHLQSHIKYLQPYINSNIKLKTRQFFIENFPIFFDILEKMEKIIEKIFYKKTFQAVIFHYQSLVLMITIIILGEK</sequence>
<evidence type="ECO:0000313" key="3">
    <source>
        <dbReference type="Proteomes" id="UP000266673"/>
    </source>
</evidence>
<keyword evidence="1" id="KW-1133">Transmembrane helix</keyword>
<dbReference type="EMBL" id="QKWP01000346">
    <property type="protein sequence ID" value="RIB21700.1"/>
    <property type="molecule type" value="Genomic_DNA"/>
</dbReference>
<feature type="transmembrane region" description="Helical" evidence="1">
    <location>
        <begin position="334"/>
        <end position="354"/>
    </location>
</feature>
<dbReference type="AlphaFoldDB" id="A0A397VGU5"/>
<dbReference type="OrthoDB" id="2435781at2759"/>
<organism evidence="2 3">
    <name type="scientific">Gigaspora rosea</name>
    <dbReference type="NCBI Taxonomy" id="44941"/>
    <lineage>
        <taxon>Eukaryota</taxon>
        <taxon>Fungi</taxon>
        <taxon>Fungi incertae sedis</taxon>
        <taxon>Mucoromycota</taxon>
        <taxon>Glomeromycotina</taxon>
        <taxon>Glomeromycetes</taxon>
        <taxon>Diversisporales</taxon>
        <taxon>Gigasporaceae</taxon>
        <taxon>Gigaspora</taxon>
    </lineage>
</organism>
<name>A0A397VGU5_9GLOM</name>